<evidence type="ECO:0000256" key="5">
    <source>
        <dbReference type="ARBA" id="ARBA00024500"/>
    </source>
</evidence>
<dbReference type="InterPro" id="IPR016898">
    <property type="entry name" value="Polyphosphate_phosphotransfera"/>
</dbReference>
<comment type="subunit">
    <text evidence="6">Homotetramer.</text>
</comment>
<proteinExistence type="inferred from homology"/>
<dbReference type="PIRSF" id="PIRSF028756">
    <property type="entry name" value="PPK2_prd"/>
    <property type="match status" value="1"/>
</dbReference>
<dbReference type="PANTHER" id="PTHR34383:SF1">
    <property type="entry name" value="ADP-POLYPHOSPHATE PHOSPHOTRANSFERASE"/>
    <property type="match status" value="1"/>
</dbReference>
<feature type="compositionally biased region" description="Basic and acidic residues" evidence="7">
    <location>
        <begin position="1"/>
        <end position="11"/>
    </location>
</feature>
<dbReference type="GO" id="GO:0008976">
    <property type="term" value="F:polyphosphate kinase activity"/>
    <property type="evidence" value="ECO:0007669"/>
    <property type="project" value="UniProtKB-UniRule"/>
</dbReference>
<keyword evidence="4" id="KW-0066">ATP synthesis</keyword>
<dbReference type="EC" id="2.7.4.-" evidence="6"/>
<keyword evidence="10" id="KW-1185">Reference proteome</keyword>
<evidence type="ECO:0000313" key="10">
    <source>
        <dbReference type="Proteomes" id="UP000315364"/>
    </source>
</evidence>
<comment type="function">
    <text evidence="6">Uses inorganic polyphosphate (polyP) as a donor to convert GDP to GTP or ADP to ATP.</text>
</comment>
<evidence type="ECO:0000256" key="7">
    <source>
        <dbReference type="SAM" id="MobiDB-lite"/>
    </source>
</evidence>
<accession>A0A5B8LXF9</accession>
<keyword evidence="2 6" id="KW-0808">Transferase</keyword>
<evidence type="ECO:0000313" key="9">
    <source>
        <dbReference type="EMBL" id="QDZ13037.1"/>
    </source>
</evidence>
<feature type="region of interest" description="Disordered" evidence="7">
    <location>
        <begin position="1"/>
        <end position="23"/>
    </location>
</feature>
<keyword evidence="3 6" id="KW-0418">Kinase</keyword>
<dbReference type="SUPFAM" id="SSF52540">
    <property type="entry name" value="P-loop containing nucleoside triphosphate hydrolases"/>
    <property type="match status" value="1"/>
</dbReference>
<feature type="domain" description="Polyphosphate kinase-2-related" evidence="8">
    <location>
        <begin position="45"/>
        <end position="270"/>
    </location>
</feature>
<dbReference type="AlphaFoldDB" id="A0A5B8LXF9"/>
<reference evidence="9 10" key="1">
    <citation type="submission" date="2019-07" db="EMBL/GenBank/DDBJ databases">
        <title>Full genome sequence of Devosia sp. Gsoil 520.</title>
        <authorList>
            <person name="Im W.-T."/>
        </authorList>
    </citation>
    <scope>NUCLEOTIDE SEQUENCE [LARGE SCALE GENOMIC DNA]</scope>
    <source>
        <strain evidence="9 10">Gsoil 520</strain>
    </source>
</reference>
<dbReference type="Pfam" id="PF03976">
    <property type="entry name" value="PPK2"/>
    <property type="match status" value="1"/>
</dbReference>
<comment type="catalytic activity">
    <reaction evidence="5">
        <text>[phosphate](n) + ATP = [phosphate](n+1) + ADP</text>
        <dbReference type="Rhea" id="RHEA:19573"/>
        <dbReference type="Rhea" id="RHEA-COMP:9859"/>
        <dbReference type="Rhea" id="RHEA-COMP:14280"/>
        <dbReference type="ChEBI" id="CHEBI:16838"/>
        <dbReference type="ChEBI" id="CHEBI:30616"/>
        <dbReference type="ChEBI" id="CHEBI:456216"/>
    </reaction>
    <physiologicalReaction direction="right-to-left" evidence="5">
        <dbReference type="Rhea" id="RHEA:19575"/>
    </physiologicalReaction>
</comment>
<dbReference type="Proteomes" id="UP000315364">
    <property type="component" value="Chromosome"/>
</dbReference>
<dbReference type="Gene3D" id="3.40.50.300">
    <property type="entry name" value="P-loop containing nucleotide triphosphate hydrolases"/>
    <property type="match status" value="1"/>
</dbReference>
<evidence type="ECO:0000256" key="3">
    <source>
        <dbReference type="ARBA" id="ARBA00022777"/>
    </source>
</evidence>
<protein>
    <recommendedName>
        <fullName evidence="6">ADP/GDP-polyphosphate phosphotransferase</fullName>
        <ecNumber evidence="6">2.7.4.-</ecNumber>
    </recommendedName>
    <alternativeName>
        <fullName evidence="6">Polyphosphate kinase PPK2</fullName>
    </alternativeName>
</protein>
<evidence type="ECO:0000256" key="4">
    <source>
        <dbReference type="ARBA" id="ARBA00023310"/>
    </source>
</evidence>
<evidence type="ECO:0000256" key="1">
    <source>
        <dbReference type="ARBA" id="ARBA00009924"/>
    </source>
</evidence>
<dbReference type="PANTHER" id="PTHR34383">
    <property type="entry name" value="POLYPHOSPHATE:AMP PHOSPHOTRANSFERASE-RELATED"/>
    <property type="match status" value="1"/>
</dbReference>
<dbReference type="InterPro" id="IPR022486">
    <property type="entry name" value="PPK2_PA0141"/>
</dbReference>
<comment type="similarity">
    <text evidence="1 6">Belongs to the polyphosphate kinase 2 (PPK2) family. Class I subfamily.</text>
</comment>
<name>A0A5B8LXF9_9HYPH</name>
<dbReference type="KEGG" id="dea:FPZ08_21225"/>
<evidence type="ECO:0000256" key="2">
    <source>
        <dbReference type="ARBA" id="ARBA00022679"/>
    </source>
</evidence>
<gene>
    <name evidence="9" type="primary">ppk2</name>
    <name evidence="9" type="ORF">FPZ08_21225</name>
</gene>
<dbReference type="NCBIfam" id="TIGR03707">
    <property type="entry name" value="PPK2_P_aer"/>
    <property type="match status" value="1"/>
</dbReference>
<organism evidence="9 10">
    <name type="scientific">Devosia ginsengisoli</name>
    <dbReference type="NCBI Taxonomy" id="400770"/>
    <lineage>
        <taxon>Bacteria</taxon>
        <taxon>Pseudomonadati</taxon>
        <taxon>Pseudomonadota</taxon>
        <taxon>Alphaproteobacteria</taxon>
        <taxon>Hyphomicrobiales</taxon>
        <taxon>Devosiaceae</taxon>
        <taxon>Devosia</taxon>
    </lineage>
</organism>
<dbReference type="RefSeq" id="WP_146292646.1">
    <property type="nucleotide sequence ID" value="NZ_CP042304.1"/>
</dbReference>
<dbReference type="EMBL" id="CP042304">
    <property type="protein sequence ID" value="QDZ13037.1"/>
    <property type="molecule type" value="Genomic_DNA"/>
</dbReference>
<dbReference type="OrthoDB" id="9775224at2"/>
<dbReference type="InterPro" id="IPR027417">
    <property type="entry name" value="P-loop_NTPase"/>
</dbReference>
<evidence type="ECO:0000259" key="8">
    <source>
        <dbReference type="Pfam" id="PF03976"/>
    </source>
</evidence>
<dbReference type="InterPro" id="IPR022488">
    <property type="entry name" value="PPK2-related"/>
</dbReference>
<sequence length="295" mass="34343">MTAERQRRDSMTDPFTGFDLENPDLPKAIKKHAMASGNYPYEDKLDSDSYEEQMYQLQKQLVSLQAHLAESGERVMIVFEGRDAAGKGGTIKRYLENLNPRYNIIAALPKPNNRESTQWYFQRYVDWFPAAGETVLFDRSWYNRAGVEPVMGFCTPEQTEHFLEEAPEFEKRITRDGIHLFKFWLSIGREMQLKRFHDRRHDPLKVWKLSPVDLEALGKWDAYSDAADTMLTRTDSKHAPWTVIRANDKRRSRLNVIRTVLDRLDYKGKDGKAIGEVDNKIVLSAKDFLHHDGEE</sequence>
<dbReference type="GO" id="GO:0006754">
    <property type="term" value="P:ATP biosynthetic process"/>
    <property type="evidence" value="ECO:0007669"/>
    <property type="project" value="UniProtKB-KW"/>
</dbReference>
<evidence type="ECO:0000256" key="6">
    <source>
        <dbReference type="RuleBase" id="RU369062"/>
    </source>
</evidence>